<protein>
    <recommendedName>
        <fullName evidence="2">DksA C4-type domain-containing protein</fullName>
    </recommendedName>
</protein>
<proteinExistence type="predicted"/>
<name>A0A0F9ES27_9ZZZZ</name>
<reference evidence="1" key="1">
    <citation type="journal article" date="2015" name="Nature">
        <title>Complex archaea that bridge the gap between prokaryotes and eukaryotes.</title>
        <authorList>
            <person name="Spang A."/>
            <person name="Saw J.H."/>
            <person name="Jorgensen S.L."/>
            <person name="Zaremba-Niedzwiedzka K."/>
            <person name="Martijn J."/>
            <person name="Lind A.E."/>
            <person name="van Eijk R."/>
            <person name="Schleper C."/>
            <person name="Guy L."/>
            <person name="Ettema T.J."/>
        </authorList>
    </citation>
    <scope>NUCLEOTIDE SEQUENCE</scope>
</reference>
<sequence>MDKKQMISKEDAPLYIDIICYSCRRLVALSNTIEMDGRSYCHRCMSYGVGKAIDG</sequence>
<evidence type="ECO:0008006" key="2">
    <source>
        <dbReference type="Google" id="ProtNLM"/>
    </source>
</evidence>
<evidence type="ECO:0000313" key="1">
    <source>
        <dbReference type="EMBL" id="KKL69096.1"/>
    </source>
</evidence>
<gene>
    <name evidence="1" type="ORF">LCGC14_2118380</name>
</gene>
<dbReference type="AlphaFoldDB" id="A0A0F9ES27"/>
<comment type="caution">
    <text evidence="1">The sequence shown here is derived from an EMBL/GenBank/DDBJ whole genome shotgun (WGS) entry which is preliminary data.</text>
</comment>
<dbReference type="EMBL" id="LAZR01026324">
    <property type="protein sequence ID" value="KKL69096.1"/>
    <property type="molecule type" value="Genomic_DNA"/>
</dbReference>
<organism evidence="1">
    <name type="scientific">marine sediment metagenome</name>
    <dbReference type="NCBI Taxonomy" id="412755"/>
    <lineage>
        <taxon>unclassified sequences</taxon>
        <taxon>metagenomes</taxon>
        <taxon>ecological metagenomes</taxon>
    </lineage>
</organism>
<accession>A0A0F9ES27</accession>